<comment type="caution">
    <text evidence="3">The sequence shown here is derived from an EMBL/GenBank/DDBJ whole genome shotgun (WGS) entry which is preliminary data.</text>
</comment>
<name>A0ABS6VRJ9_9GAMM</name>
<dbReference type="RefSeq" id="WP_219043211.1">
    <property type="nucleotide sequence ID" value="NZ_JAHWDQ010000002.1"/>
</dbReference>
<dbReference type="InterPro" id="IPR016087">
    <property type="entry name" value="Chalcone_isomerase"/>
</dbReference>
<keyword evidence="3" id="KW-0413">Isomerase</keyword>
<dbReference type="Pfam" id="PF16036">
    <property type="entry name" value="Chalcone_3"/>
    <property type="match status" value="1"/>
</dbReference>
<evidence type="ECO:0000256" key="1">
    <source>
        <dbReference type="SAM" id="SignalP"/>
    </source>
</evidence>
<evidence type="ECO:0000313" key="3">
    <source>
        <dbReference type="EMBL" id="MBW2940950.1"/>
    </source>
</evidence>
<dbReference type="Proteomes" id="UP001166291">
    <property type="component" value="Unassembled WGS sequence"/>
</dbReference>
<keyword evidence="4" id="KW-1185">Reference proteome</keyword>
<dbReference type="EMBL" id="JAHWDQ010000002">
    <property type="protein sequence ID" value="MBW2940950.1"/>
    <property type="molecule type" value="Genomic_DNA"/>
</dbReference>
<dbReference type="GO" id="GO:0016853">
    <property type="term" value="F:isomerase activity"/>
    <property type="evidence" value="ECO:0007669"/>
    <property type="project" value="UniProtKB-KW"/>
</dbReference>
<feature type="domain" description="Chalcone isomerase" evidence="2">
    <location>
        <begin position="70"/>
        <end position="183"/>
    </location>
</feature>
<protein>
    <submittedName>
        <fullName evidence="3">Chalcone isomerase family protein</fullName>
    </submittedName>
</protein>
<accession>A0ABS6VRJ9</accession>
<gene>
    <name evidence="3" type="ORF">KXJ70_09195</name>
</gene>
<sequence length="192" mass="21529">MNRKQKVCGRVWRRTWLNSLMMAGVIFMQSVAQATEWQTVSSETYTLLWKDLTFTRLQVDPQQALPENGDILNPSYAKQIIIEYKVGVSAERFQKMTNKALEGAFSEQELAPAAADIARFCSWYLAVEKGDHYQLTWVPDEGLGLALNGRQLGIVSSPESAAIILSVWLGRAAVSEEQRDTMLAAWREALSG</sequence>
<keyword evidence="1" id="KW-0732">Signal</keyword>
<evidence type="ECO:0000259" key="2">
    <source>
        <dbReference type="Pfam" id="PF16036"/>
    </source>
</evidence>
<proteinExistence type="predicted"/>
<reference evidence="3" key="1">
    <citation type="submission" date="2021-07" db="EMBL/GenBank/DDBJ databases">
        <title>Zhongshania sp. CAU 1632 isolated from seawater.</title>
        <authorList>
            <person name="Kim W."/>
        </authorList>
    </citation>
    <scope>NUCLEOTIDE SEQUENCE</scope>
    <source>
        <strain evidence="3">CAU 1632</strain>
    </source>
</reference>
<organism evidence="3 4">
    <name type="scientific">Zhongshania aquimaris</name>
    <dbReference type="NCBI Taxonomy" id="2857107"/>
    <lineage>
        <taxon>Bacteria</taxon>
        <taxon>Pseudomonadati</taxon>
        <taxon>Pseudomonadota</taxon>
        <taxon>Gammaproteobacteria</taxon>
        <taxon>Cellvibrionales</taxon>
        <taxon>Spongiibacteraceae</taxon>
        <taxon>Zhongshania</taxon>
    </lineage>
</organism>
<feature type="signal peptide" evidence="1">
    <location>
        <begin position="1"/>
        <end position="34"/>
    </location>
</feature>
<evidence type="ECO:0000313" key="4">
    <source>
        <dbReference type="Proteomes" id="UP001166291"/>
    </source>
</evidence>
<feature type="chain" id="PRO_5047409188" evidence="1">
    <location>
        <begin position="35"/>
        <end position="192"/>
    </location>
</feature>